<evidence type="ECO:0000256" key="1">
    <source>
        <dbReference type="ARBA" id="ARBA00023125"/>
    </source>
</evidence>
<dbReference type="GO" id="GO:0003700">
    <property type="term" value="F:DNA-binding transcription factor activity"/>
    <property type="evidence" value="ECO:0007669"/>
    <property type="project" value="TreeGrafter"/>
</dbReference>
<evidence type="ECO:0000256" key="2">
    <source>
        <dbReference type="PROSITE-ProRule" id="PRU00335"/>
    </source>
</evidence>
<feature type="DNA-binding region" description="H-T-H motif" evidence="2">
    <location>
        <begin position="28"/>
        <end position="47"/>
    </location>
</feature>
<dbReference type="PANTHER" id="PTHR30055">
    <property type="entry name" value="HTH-TYPE TRANSCRIPTIONAL REGULATOR RUTR"/>
    <property type="match status" value="1"/>
</dbReference>
<comment type="caution">
    <text evidence="4">The sequence shown here is derived from an EMBL/GenBank/DDBJ whole genome shotgun (WGS) entry which is preliminary data.</text>
</comment>
<dbReference type="InterPro" id="IPR050109">
    <property type="entry name" value="HTH-type_TetR-like_transc_reg"/>
</dbReference>
<dbReference type="EMBL" id="JAAKGU010000008">
    <property type="protein sequence ID" value="NGM84208.1"/>
    <property type="molecule type" value="Genomic_DNA"/>
</dbReference>
<dbReference type="Gene3D" id="1.10.357.10">
    <property type="entry name" value="Tetracycline Repressor, domain 2"/>
    <property type="match status" value="1"/>
</dbReference>
<dbReference type="InterPro" id="IPR001647">
    <property type="entry name" value="HTH_TetR"/>
</dbReference>
<feature type="domain" description="HTH tetR-type" evidence="3">
    <location>
        <begin position="5"/>
        <end position="65"/>
    </location>
</feature>
<dbReference type="InterPro" id="IPR009057">
    <property type="entry name" value="Homeodomain-like_sf"/>
</dbReference>
<evidence type="ECO:0000313" key="5">
    <source>
        <dbReference type="Proteomes" id="UP000480151"/>
    </source>
</evidence>
<dbReference type="PANTHER" id="PTHR30055:SF226">
    <property type="entry name" value="HTH-TYPE TRANSCRIPTIONAL REGULATOR PKSA"/>
    <property type="match status" value="1"/>
</dbReference>
<keyword evidence="1 2" id="KW-0238">DNA-binding</keyword>
<reference evidence="4 5" key="1">
    <citation type="submission" date="2020-02" db="EMBL/GenBank/DDBJ databases">
        <authorList>
            <person name="Gao J."/>
            <person name="Sun J."/>
        </authorList>
    </citation>
    <scope>NUCLEOTIDE SEQUENCE [LARGE SCALE GENOMIC DNA]</scope>
    <source>
        <strain evidence="4 5">7124</strain>
    </source>
</reference>
<name>A0A6M1PNX5_9BACL</name>
<sequence length="102" mass="11927">MVVHDNRKEQIITKALELFSERGYYKTTNEMVAKEVRVTQPFVYHFFKSKEEMFIAVLDKAFQRLLAAFSSVEVPAHLIVDKMGLAFNDILNNNRKEILMVM</sequence>
<evidence type="ECO:0000313" key="4">
    <source>
        <dbReference type="EMBL" id="NGM84208.1"/>
    </source>
</evidence>
<dbReference type="AlphaFoldDB" id="A0A6M1PNX5"/>
<dbReference type="Proteomes" id="UP000480151">
    <property type="component" value="Unassembled WGS sequence"/>
</dbReference>
<dbReference type="PROSITE" id="PS50977">
    <property type="entry name" value="HTH_TETR_2"/>
    <property type="match status" value="1"/>
</dbReference>
<protein>
    <submittedName>
        <fullName evidence="4">Helix-turn-helix transcriptional regulator</fullName>
    </submittedName>
</protein>
<dbReference type="Pfam" id="PF00440">
    <property type="entry name" value="TetR_N"/>
    <property type="match status" value="1"/>
</dbReference>
<accession>A0A6M1PNX5</accession>
<dbReference type="PRINTS" id="PR00455">
    <property type="entry name" value="HTHTETR"/>
</dbReference>
<dbReference type="RefSeq" id="WP_165100641.1">
    <property type="nucleotide sequence ID" value="NZ_JAAKGU010000008.1"/>
</dbReference>
<gene>
    <name evidence="4" type="ORF">G5B47_17485</name>
</gene>
<organism evidence="4 5">
    <name type="scientific">Paenibacillus apii</name>
    <dbReference type="NCBI Taxonomy" id="1850370"/>
    <lineage>
        <taxon>Bacteria</taxon>
        <taxon>Bacillati</taxon>
        <taxon>Bacillota</taxon>
        <taxon>Bacilli</taxon>
        <taxon>Bacillales</taxon>
        <taxon>Paenibacillaceae</taxon>
        <taxon>Paenibacillus</taxon>
    </lineage>
</organism>
<dbReference type="SUPFAM" id="SSF46689">
    <property type="entry name" value="Homeodomain-like"/>
    <property type="match status" value="1"/>
</dbReference>
<keyword evidence="5" id="KW-1185">Reference proteome</keyword>
<evidence type="ECO:0000259" key="3">
    <source>
        <dbReference type="PROSITE" id="PS50977"/>
    </source>
</evidence>
<dbReference type="GO" id="GO:0000976">
    <property type="term" value="F:transcription cis-regulatory region binding"/>
    <property type="evidence" value="ECO:0007669"/>
    <property type="project" value="TreeGrafter"/>
</dbReference>
<proteinExistence type="predicted"/>